<keyword evidence="3 6" id="KW-0812">Transmembrane</keyword>
<dbReference type="GO" id="GO:0005886">
    <property type="term" value="C:plasma membrane"/>
    <property type="evidence" value="ECO:0007669"/>
    <property type="project" value="UniProtKB-SubCell"/>
</dbReference>
<keyword evidence="4 6" id="KW-1133">Transmembrane helix</keyword>
<dbReference type="InterPro" id="IPR011701">
    <property type="entry name" value="MFS"/>
</dbReference>
<keyword evidence="5 6" id="KW-0472">Membrane</keyword>
<sequence length="396" mass="44358">MSIRTVSLILFNIAASIGSRIFSFACAFYILQHTDNTMCYTIYLTAIVIATLVTTPLLSIFADRYHNKLMVIIALLLNVIFLFIFTIAFDMFFNYIVILGIILNMTDVAIRAFIDANVNQIVKEDLERYLSLSQTINTTIQFLAPIIGGIMIAFFNIETLALLNLVTAGLGILFVLNLPLDKALALESTSIKESLREGYHYLKSKKPLHHFFIMMMVLHFLITVFSIGMPIAAVQLIQLSAVQFGIVVSGYTVGMLAASFLLTMEPEKDHLKSTYQRAMLLQCVTILILGIIVSFEMNAIVATLFFFILNGLMGLSQPMTTMPTSIYLQRAVGKQYQGHVMTLKQTLVHISSPVALLFFGLVLNHHQAVVYLMVALMILGVCIYLSRMVKKGFRFE</sequence>
<feature type="transmembrane region" description="Helical" evidence="6">
    <location>
        <begin position="211"/>
        <end position="234"/>
    </location>
</feature>
<reference evidence="7 8" key="1">
    <citation type="submission" date="2018-06" db="EMBL/GenBank/DDBJ databases">
        <authorList>
            <consortium name="Pathogen Informatics"/>
            <person name="Doyle S."/>
        </authorList>
    </citation>
    <scope>NUCLEOTIDE SEQUENCE [LARGE SCALE GENOMIC DNA]</scope>
    <source>
        <strain evidence="8">NCTC 11048</strain>
    </source>
</reference>
<keyword evidence="2" id="KW-1003">Cell membrane</keyword>
<feature type="transmembrane region" description="Helical" evidence="6">
    <location>
        <begin position="42"/>
        <end position="62"/>
    </location>
</feature>
<dbReference type="PANTHER" id="PTHR23513">
    <property type="entry name" value="INTEGRAL MEMBRANE EFFLUX PROTEIN-RELATED"/>
    <property type="match status" value="1"/>
</dbReference>
<dbReference type="GO" id="GO:0022857">
    <property type="term" value="F:transmembrane transporter activity"/>
    <property type="evidence" value="ECO:0007669"/>
    <property type="project" value="InterPro"/>
</dbReference>
<dbReference type="CDD" id="cd06173">
    <property type="entry name" value="MFS_MefA_like"/>
    <property type="match status" value="1"/>
</dbReference>
<evidence type="ECO:0000256" key="4">
    <source>
        <dbReference type="ARBA" id="ARBA00022989"/>
    </source>
</evidence>
<name>A0A380G5L3_STAIN</name>
<dbReference type="STRING" id="1141106.GCA_000308095_00959"/>
<evidence type="ECO:0000256" key="1">
    <source>
        <dbReference type="ARBA" id="ARBA00004651"/>
    </source>
</evidence>
<feature type="transmembrane region" description="Helical" evidence="6">
    <location>
        <begin position="95"/>
        <end position="114"/>
    </location>
</feature>
<evidence type="ECO:0000256" key="6">
    <source>
        <dbReference type="SAM" id="Phobius"/>
    </source>
</evidence>
<dbReference type="RefSeq" id="WP_019168837.1">
    <property type="nucleotide sequence ID" value="NZ_CAIB01000176.1"/>
</dbReference>
<feature type="transmembrane region" description="Helical" evidence="6">
    <location>
        <begin position="240"/>
        <end position="262"/>
    </location>
</feature>
<evidence type="ECO:0000256" key="3">
    <source>
        <dbReference type="ARBA" id="ARBA00022692"/>
    </source>
</evidence>
<evidence type="ECO:0000313" key="8">
    <source>
        <dbReference type="Proteomes" id="UP000255549"/>
    </source>
</evidence>
<keyword evidence="8" id="KW-1185">Reference proteome</keyword>
<feature type="transmembrane region" description="Helical" evidence="6">
    <location>
        <begin position="7"/>
        <end position="30"/>
    </location>
</feature>
<feature type="transmembrane region" description="Helical" evidence="6">
    <location>
        <begin position="368"/>
        <end position="386"/>
    </location>
</feature>
<dbReference type="Pfam" id="PF07690">
    <property type="entry name" value="MFS_1"/>
    <property type="match status" value="1"/>
</dbReference>
<proteinExistence type="predicted"/>
<evidence type="ECO:0000313" key="7">
    <source>
        <dbReference type="EMBL" id="SUM45548.1"/>
    </source>
</evidence>
<dbReference type="SUPFAM" id="SSF103473">
    <property type="entry name" value="MFS general substrate transporter"/>
    <property type="match status" value="1"/>
</dbReference>
<gene>
    <name evidence="7" type="ORF">NCTC11048_00532</name>
</gene>
<dbReference type="AlphaFoldDB" id="A0A380G5L3"/>
<protein>
    <submittedName>
        <fullName evidence="7">Permease</fullName>
    </submittedName>
</protein>
<dbReference type="OrthoDB" id="9775268at2"/>
<comment type="subcellular location">
    <subcellularLocation>
        <location evidence="1">Cell membrane</location>
        <topology evidence="1">Multi-pass membrane protein</topology>
    </subcellularLocation>
</comment>
<dbReference type="Gene3D" id="1.20.1250.20">
    <property type="entry name" value="MFS general substrate transporter like domains"/>
    <property type="match status" value="1"/>
</dbReference>
<feature type="transmembrane region" description="Helical" evidence="6">
    <location>
        <begin position="135"/>
        <end position="155"/>
    </location>
</feature>
<feature type="transmembrane region" description="Helical" evidence="6">
    <location>
        <begin position="69"/>
        <end position="89"/>
    </location>
</feature>
<feature type="transmembrane region" description="Helical" evidence="6">
    <location>
        <begin position="161"/>
        <end position="180"/>
    </location>
</feature>
<dbReference type="EMBL" id="UHDP01000003">
    <property type="protein sequence ID" value="SUM45548.1"/>
    <property type="molecule type" value="Genomic_DNA"/>
</dbReference>
<evidence type="ECO:0000256" key="5">
    <source>
        <dbReference type="ARBA" id="ARBA00023136"/>
    </source>
</evidence>
<evidence type="ECO:0000256" key="2">
    <source>
        <dbReference type="ARBA" id="ARBA00022475"/>
    </source>
</evidence>
<dbReference type="InterPro" id="IPR036259">
    <property type="entry name" value="MFS_trans_sf"/>
</dbReference>
<dbReference type="Proteomes" id="UP000255549">
    <property type="component" value="Unassembled WGS sequence"/>
</dbReference>
<organism evidence="7 8">
    <name type="scientific">Staphylococcus intermedius NCTC 11048</name>
    <dbReference type="NCBI Taxonomy" id="1141106"/>
    <lineage>
        <taxon>Bacteria</taxon>
        <taxon>Bacillati</taxon>
        <taxon>Bacillota</taxon>
        <taxon>Bacilli</taxon>
        <taxon>Bacillales</taxon>
        <taxon>Staphylococcaceae</taxon>
        <taxon>Staphylococcus</taxon>
        <taxon>Staphylococcus intermedius group</taxon>
    </lineage>
</organism>
<dbReference type="PANTHER" id="PTHR23513:SF6">
    <property type="entry name" value="MAJOR FACILITATOR SUPERFAMILY ASSOCIATED DOMAIN-CONTAINING PROTEIN"/>
    <property type="match status" value="1"/>
</dbReference>
<accession>A0A380G5L3</accession>